<dbReference type="InterPro" id="IPR051465">
    <property type="entry name" value="Cell_Envelope_Struct_Comp"/>
</dbReference>
<sequence>MLYMKGSSRFILFSSISGLFLVPFTLPEAAAQETMSGQATSVSQLADLQPTDWAFGALQSLSERYGCMAGYPDQTFRGQRSLTRYEFAAGLNACIERINQLLASASAEFVQPEDLQTLQRLQEEFTTELATLRGRVDTLEAQTATLEAQQFSTTTKLTGQVLFSVNGGGFAGESIVDPAGRVLADQDLNPTVLYRVSLDLNTSFTGTDLLKIRIDTGSNGANDNVTGVLEPNFGSVLDYSVKPPSNDDFGISRIYYTFQPLQNLSVSIGPSIRTADYVDRNSYANASFRDFSTLALVNNFILFPVNGPSAGAAIDWNLGDFSLRALYAAADAANPGSGQPIRGTSSFTRVLYPTSVTNPAALGDRGLFGDTYQGTVEAEYAPSRNVAVRLQYSGGEVFDNRFDVFGANAEARLTTGIAVFGRYGVGTYRNTAFDDATLNYWMAGVSFPDLFKQGAIAGIAAGQPIIASEIGNATQTNFEAFYNFSINDNIRITPTIQVITNAGNQDANGTIVTGTIRTVFLF</sequence>
<dbReference type="PANTHER" id="PTHR43308:SF1">
    <property type="entry name" value="OUTER MEMBRANE PROTEIN ALPHA"/>
    <property type="match status" value="1"/>
</dbReference>
<feature type="coiled-coil region" evidence="3">
    <location>
        <begin position="122"/>
        <end position="149"/>
    </location>
</feature>
<dbReference type="InterPro" id="IPR001119">
    <property type="entry name" value="SLH_dom"/>
</dbReference>
<comment type="caution">
    <text evidence="5">The sequence shown here is derived from an EMBL/GenBank/DDBJ whole genome shotgun (WGS) entry which is preliminary data.</text>
</comment>
<dbReference type="GO" id="GO:0008643">
    <property type="term" value="P:carbohydrate transport"/>
    <property type="evidence" value="ECO:0007669"/>
    <property type="project" value="InterPro"/>
</dbReference>
<evidence type="ECO:0000256" key="2">
    <source>
        <dbReference type="RuleBase" id="RU363072"/>
    </source>
</evidence>
<dbReference type="NCBIfam" id="NF033921">
    <property type="entry name" value="por_somb"/>
    <property type="match status" value="1"/>
</dbReference>
<keyword evidence="3" id="KW-0175">Coiled coil</keyword>
<dbReference type="Pfam" id="PF04966">
    <property type="entry name" value="OprB"/>
    <property type="match status" value="1"/>
</dbReference>
<name>A0A951QHF5_9CYAN</name>
<reference evidence="5" key="2">
    <citation type="journal article" date="2022" name="Microbiol. Resour. Announc.">
        <title>Metagenome Sequencing to Explore Phylogenomics of Terrestrial Cyanobacteria.</title>
        <authorList>
            <person name="Ward R.D."/>
            <person name="Stajich J.E."/>
            <person name="Johansen J.R."/>
            <person name="Huntemann M."/>
            <person name="Clum A."/>
            <person name="Foster B."/>
            <person name="Foster B."/>
            <person name="Roux S."/>
            <person name="Palaniappan K."/>
            <person name="Varghese N."/>
            <person name="Mukherjee S."/>
            <person name="Reddy T.B.K."/>
            <person name="Daum C."/>
            <person name="Copeland A."/>
            <person name="Chen I.A."/>
            <person name="Ivanova N.N."/>
            <person name="Kyrpides N.C."/>
            <person name="Shapiro N."/>
            <person name="Eloe-Fadrosh E.A."/>
            <person name="Pietrasiak N."/>
        </authorList>
    </citation>
    <scope>NUCLEOTIDE SEQUENCE</scope>
    <source>
        <strain evidence="5">UHER 2000/2452</strain>
    </source>
</reference>
<dbReference type="Proteomes" id="UP000757435">
    <property type="component" value="Unassembled WGS sequence"/>
</dbReference>
<evidence type="ECO:0000313" key="5">
    <source>
        <dbReference type="EMBL" id="MBW4661861.1"/>
    </source>
</evidence>
<dbReference type="Gene3D" id="2.40.160.180">
    <property type="entry name" value="Carbohydrate-selective porin OprB"/>
    <property type="match status" value="1"/>
</dbReference>
<dbReference type="AlphaFoldDB" id="A0A951QHF5"/>
<comment type="similarity">
    <text evidence="1 2">Belongs to the OprB family.</text>
</comment>
<protein>
    <submittedName>
        <fullName evidence="5">Iron uptake porin</fullName>
    </submittedName>
</protein>
<reference evidence="5" key="1">
    <citation type="submission" date="2021-05" db="EMBL/GenBank/DDBJ databases">
        <authorList>
            <person name="Pietrasiak N."/>
            <person name="Ward R."/>
            <person name="Stajich J.E."/>
            <person name="Kurbessoian T."/>
        </authorList>
    </citation>
    <scope>NUCLEOTIDE SEQUENCE</scope>
    <source>
        <strain evidence="5">UHER 2000/2452</strain>
    </source>
</reference>
<evidence type="ECO:0000259" key="4">
    <source>
        <dbReference type="PROSITE" id="PS51272"/>
    </source>
</evidence>
<dbReference type="PANTHER" id="PTHR43308">
    <property type="entry name" value="OUTER MEMBRANE PROTEIN ALPHA-RELATED"/>
    <property type="match status" value="1"/>
</dbReference>
<evidence type="ECO:0000313" key="6">
    <source>
        <dbReference type="Proteomes" id="UP000757435"/>
    </source>
</evidence>
<dbReference type="GO" id="GO:0016020">
    <property type="term" value="C:membrane"/>
    <property type="evidence" value="ECO:0007669"/>
    <property type="project" value="InterPro"/>
</dbReference>
<proteinExistence type="inferred from homology"/>
<dbReference type="InterPro" id="IPR038673">
    <property type="entry name" value="OprB_sf"/>
</dbReference>
<evidence type="ECO:0000256" key="1">
    <source>
        <dbReference type="ARBA" id="ARBA00008769"/>
    </source>
</evidence>
<dbReference type="InterPro" id="IPR007049">
    <property type="entry name" value="Carb-sel_porin_OprB"/>
</dbReference>
<evidence type="ECO:0000256" key="3">
    <source>
        <dbReference type="SAM" id="Coils"/>
    </source>
</evidence>
<dbReference type="PROSITE" id="PS51272">
    <property type="entry name" value="SLH"/>
    <property type="match status" value="1"/>
</dbReference>
<dbReference type="GO" id="GO:0015288">
    <property type="term" value="F:porin activity"/>
    <property type="evidence" value="ECO:0007669"/>
    <property type="project" value="InterPro"/>
</dbReference>
<dbReference type="InterPro" id="IPR047684">
    <property type="entry name" value="Por_som-like"/>
</dbReference>
<dbReference type="EMBL" id="JAHHHD010000048">
    <property type="protein sequence ID" value="MBW4661861.1"/>
    <property type="molecule type" value="Genomic_DNA"/>
</dbReference>
<feature type="domain" description="SLH" evidence="4">
    <location>
        <begin position="41"/>
        <end position="105"/>
    </location>
</feature>
<dbReference type="Pfam" id="PF00395">
    <property type="entry name" value="SLH"/>
    <property type="match status" value="1"/>
</dbReference>
<organism evidence="5 6">
    <name type="scientific">Drouetiella hepatica Uher 2000/2452</name>
    <dbReference type="NCBI Taxonomy" id="904376"/>
    <lineage>
        <taxon>Bacteria</taxon>
        <taxon>Bacillati</taxon>
        <taxon>Cyanobacteriota</taxon>
        <taxon>Cyanophyceae</taxon>
        <taxon>Oculatellales</taxon>
        <taxon>Oculatellaceae</taxon>
        <taxon>Drouetiella</taxon>
    </lineage>
</organism>
<gene>
    <name evidence="5" type="ORF">KME15_24605</name>
</gene>
<accession>A0A951QHF5</accession>